<feature type="repeat" description="WD" evidence="3">
    <location>
        <begin position="786"/>
        <end position="818"/>
    </location>
</feature>
<evidence type="ECO:0000256" key="1">
    <source>
        <dbReference type="ARBA" id="ARBA00022574"/>
    </source>
</evidence>
<sequence length="1452" mass="164180">MARYALVIGISKYDDKYFSMLNKAYTDASAVAEVLNKDKRYKYVKVLTDNVTTKKIADTLKEFLQKKADFNEALIYFTGHGFQVFDSLDIEEPTGYIATENCTVTLEDEKITAQKGGLALSALSKLIIQSNLSNLVLLLDACHSGLFLEQNLIESSLQAFSSKTDYCLITACRSSEAAIVKKREKHSVFTGALLEGLSNSNADEQGAVTGDRLFDFIYRDLHKSRQEPIRMGRGRSIVIVQHDSPHQLATIEPIRDDNGDILCPYQGLEVFESEEKEFFFGRKEVTEKIKQSLENTNFVPIIGTSGSGKSSVVRAGLIPWLEEEGNWHILEPIKPGDFPLEELREIFKPFFKGQKKPKQLKELIEKHPQGLIELTKQLPDTKEFLLIVDQFEEVFTVCSDEQERQRFIDLLTQVVTVSDCRLKVVTTMRADFLSSCLDYSKLTQLIQTQNQLMPPLEGANLEAAIVKPAIRQGYRLEKGLIGEIMTDVGKEKGSLPLLEFALTQLWDKRDQGQNLLTLEAYNQIGSLTGALNRHADKIYQYQQDYEEFPGELRDEQQKEWIRRIFLRLVRTGEGTKDTRQRQPKAKLLSTIELDSEKQEQLSELIEYLVKSRLLVTSKDEIDLAHEALIEGWKTFANWLGNSQEIRKIRDKIEDQFEEWKKSTNNDSHLIMGGLLSQVKYDQYYSKLKVELDDEAFNFVNLSIKYEKDQQAERRKILISKEYSEIDALVSLSKAQLSLNDQISSLVTALKASKRTRELEAKSEEINRKVVDALRQVVSTIQERNRFHGHSQQIEDVIFASDYNLVVSSGGDKTVKIWSYCGKLLADLKGHKGWVNSVDIIPQDRNRFLVVSGSSDKLIKIWNVTYQLNEQENSVESVEFECLRDLKGHKSWIFDTAVAVNKQLIASAGKDGTVKIWTISGDLVNTIQVGDPNSEAREVWSVTFSPNGEIIATSGEDRIVKLWDLEGNLLKELRGHEHRVRTVVFSPDGQLIVSGSDDCTMIFWNQNGDIIKKVTDFDGHVNCLRFSRSGSILGAVSDDRTAKLFDLQGNILKTFKGHQSRVKSLSFSLDDKTLATASWDKTIRLWSLDQQIHTVIKHHTDRVLDVNFSPDGQRLVTGSWDMSACVWDLNGKYLQTLDAHIDKVNGANFSPDGELIVTVGSTNDRTVKVWSSDGCLKQSLQGHEDYIRDPSFSPDGKFIVTAGGDKTVRVWTLNGDQYIEYATLGGENGHTSEVRGVSVSPDSQWIVSGGKDGYIKLWTQDGILVNSLKAHEQEIWNVVFSPDCEEDDQVLMGTASEDRTVKIWKFNQTLGNLDPILVLEGHTDRVSDVVFSHCGKLIATGGADKTVRLWSRKGTLLSTLEAHTDRVMAVDFHKNGEFMVSAGVDDVVIIWNIKAQVEMMKLEEENTNDTEIDLSELDKLTQRGGEWARNFIENNQQEVRDEDKDLLTILQSN</sequence>
<keyword evidence="1 3" id="KW-0853">WD repeat</keyword>
<feature type="repeat" description="WD" evidence="3">
    <location>
        <begin position="1359"/>
        <end position="1400"/>
    </location>
</feature>
<feature type="coiled-coil region" evidence="4">
    <location>
        <begin position="748"/>
        <end position="775"/>
    </location>
</feature>
<dbReference type="InterPro" id="IPR015943">
    <property type="entry name" value="WD40/YVTN_repeat-like_dom_sf"/>
</dbReference>
<dbReference type="SMART" id="SM00320">
    <property type="entry name" value="WD40"/>
    <property type="match status" value="14"/>
</dbReference>
<accession>A0A1U7NA41</accession>
<dbReference type="CDD" id="cd00200">
    <property type="entry name" value="WD40"/>
    <property type="match status" value="2"/>
</dbReference>
<dbReference type="SUPFAM" id="SSF52540">
    <property type="entry name" value="P-loop containing nucleoside triphosphate hydrolases"/>
    <property type="match status" value="1"/>
</dbReference>
<dbReference type="PANTHER" id="PTHR44129">
    <property type="entry name" value="WD REPEAT-CONTAINING PROTEIN POP1"/>
    <property type="match status" value="1"/>
</dbReference>
<dbReference type="InterPro" id="IPR049052">
    <property type="entry name" value="nSTAND1"/>
</dbReference>
<dbReference type="SUPFAM" id="SSF52129">
    <property type="entry name" value="Caspase-like"/>
    <property type="match status" value="1"/>
</dbReference>
<dbReference type="InterPro" id="IPR036322">
    <property type="entry name" value="WD40_repeat_dom_sf"/>
</dbReference>
<dbReference type="PRINTS" id="PR00320">
    <property type="entry name" value="GPROTEINBRPT"/>
</dbReference>
<feature type="repeat" description="WD" evidence="3">
    <location>
        <begin position="1136"/>
        <end position="1170"/>
    </location>
</feature>
<feature type="repeat" description="WD" evidence="3">
    <location>
        <begin position="1318"/>
        <end position="1350"/>
    </location>
</feature>
<feature type="repeat" description="WD" evidence="3">
    <location>
        <begin position="885"/>
        <end position="919"/>
    </location>
</feature>
<keyword evidence="2" id="KW-0677">Repeat</keyword>
<evidence type="ECO:0000313" key="7">
    <source>
        <dbReference type="EMBL" id="OLT62830.1"/>
    </source>
</evidence>
<feature type="repeat" description="WD" evidence="3">
    <location>
        <begin position="1095"/>
        <end position="1129"/>
    </location>
</feature>
<keyword evidence="8" id="KW-1185">Reference proteome</keyword>
<dbReference type="InterPro" id="IPR001680">
    <property type="entry name" value="WD40_rpt"/>
</dbReference>
<dbReference type="RefSeq" id="WP_075905263.1">
    <property type="nucleotide sequence ID" value="NZ_MKZS01000001.1"/>
</dbReference>
<keyword evidence="4" id="KW-0175">Coiled coil</keyword>
<feature type="repeat" description="WD" evidence="3">
    <location>
        <begin position="1226"/>
        <end position="1257"/>
    </location>
</feature>
<dbReference type="Gene3D" id="3.40.50.1460">
    <property type="match status" value="1"/>
</dbReference>
<feature type="repeat" description="WD" evidence="3">
    <location>
        <begin position="827"/>
        <end position="863"/>
    </location>
</feature>
<dbReference type="EMBL" id="MKZS01000001">
    <property type="protein sequence ID" value="OLT62830.1"/>
    <property type="molecule type" value="Genomic_DNA"/>
</dbReference>
<name>A0A1U7NA41_9CYAN</name>
<dbReference type="Gene3D" id="2.130.10.10">
    <property type="entry name" value="YVTN repeat-like/Quinoprotein amine dehydrogenase"/>
    <property type="match status" value="5"/>
</dbReference>
<dbReference type="PROSITE" id="PS50082">
    <property type="entry name" value="WD_REPEATS_2"/>
    <property type="match status" value="13"/>
</dbReference>
<dbReference type="Gene3D" id="3.40.50.300">
    <property type="entry name" value="P-loop containing nucleotide triphosphate hydrolases"/>
    <property type="match status" value="1"/>
</dbReference>
<dbReference type="GO" id="GO:0004197">
    <property type="term" value="F:cysteine-type endopeptidase activity"/>
    <property type="evidence" value="ECO:0007669"/>
    <property type="project" value="InterPro"/>
</dbReference>
<dbReference type="Pfam" id="PF00400">
    <property type="entry name" value="WD40"/>
    <property type="match status" value="14"/>
</dbReference>
<gene>
    <name evidence="7" type="ORF">BJP37_31150</name>
</gene>
<evidence type="ECO:0000256" key="2">
    <source>
        <dbReference type="ARBA" id="ARBA00022737"/>
    </source>
</evidence>
<dbReference type="InterPro" id="IPR050349">
    <property type="entry name" value="WD_LIS1/nudF_dynein_reg"/>
</dbReference>
<reference evidence="7 8" key="1">
    <citation type="submission" date="2016-10" db="EMBL/GenBank/DDBJ databases">
        <title>Comparative genomics uncovers the prolific and rare metabolic potential of the cyanobacterial genus Moorea.</title>
        <authorList>
            <person name="Leao T."/>
            <person name="Castelao G."/>
            <person name="Korobeynikov A."/>
            <person name="Monroe E.A."/>
            <person name="Podell S."/>
            <person name="Glukhov E."/>
            <person name="Allen E."/>
            <person name="Gerwick W.H."/>
            <person name="Gerwick L."/>
        </authorList>
    </citation>
    <scope>NUCLEOTIDE SEQUENCE [LARGE SCALE GENOMIC DNA]</scope>
    <source>
        <strain evidence="7 8">PNG5-198</strain>
    </source>
</reference>
<dbReference type="InterPro" id="IPR020472">
    <property type="entry name" value="WD40_PAC1"/>
</dbReference>
<dbReference type="PROSITE" id="PS50294">
    <property type="entry name" value="WD_REPEATS_REGION"/>
    <property type="match status" value="12"/>
</dbReference>
<feature type="repeat" description="WD" evidence="3">
    <location>
        <begin position="972"/>
        <end position="1004"/>
    </location>
</feature>
<feature type="repeat" description="WD" evidence="3">
    <location>
        <begin position="931"/>
        <end position="965"/>
    </location>
</feature>
<feature type="repeat" description="WD" evidence="3">
    <location>
        <begin position="1179"/>
        <end position="1220"/>
    </location>
</feature>
<dbReference type="Proteomes" id="UP000186657">
    <property type="component" value="Unassembled WGS sequence"/>
</dbReference>
<dbReference type="PROSITE" id="PS00678">
    <property type="entry name" value="WD_REPEATS_1"/>
    <property type="match status" value="4"/>
</dbReference>
<dbReference type="Pfam" id="PF00656">
    <property type="entry name" value="Peptidase_C14"/>
    <property type="match status" value="1"/>
</dbReference>
<feature type="repeat" description="WD" evidence="3">
    <location>
        <begin position="1054"/>
        <end position="1088"/>
    </location>
</feature>
<comment type="caution">
    <text evidence="7">The sequence shown here is derived from an EMBL/GenBank/DDBJ whole genome shotgun (WGS) entry which is preliminary data.</text>
</comment>
<feature type="repeat" description="WD" evidence="3">
    <location>
        <begin position="1267"/>
        <end position="1306"/>
    </location>
</feature>
<evidence type="ECO:0000259" key="5">
    <source>
        <dbReference type="Pfam" id="PF00656"/>
    </source>
</evidence>
<proteinExistence type="predicted"/>
<dbReference type="GO" id="GO:0006508">
    <property type="term" value="P:proteolysis"/>
    <property type="evidence" value="ECO:0007669"/>
    <property type="project" value="InterPro"/>
</dbReference>
<dbReference type="SUPFAM" id="SSF50978">
    <property type="entry name" value="WD40 repeat-like"/>
    <property type="match status" value="3"/>
</dbReference>
<organism evidence="7 8">
    <name type="scientific">Moorena bouillonii PNG</name>
    <dbReference type="NCBI Taxonomy" id="568701"/>
    <lineage>
        <taxon>Bacteria</taxon>
        <taxon>Bacillati</taxon>
        <taxon>Cyanobacteriota</taxon>
        <taxon>Cyanophyceae</taxon>
        <taxon>Coleofasciculales</taxon>
        <taxon>Coleofasciculaceae</taxon>
        <taxon>Moorena</taxon>
    </lineage>
</organism>
<evidence type="ECO:0000256" key="4">
    <source>
        <dbReference type="SAM" id="Coils"/>
    </source>
</evidence>
<dbReference type="InterPro" id="IPR027417">
    <property type="entry name" value="P-loop_NTPase"/>
</dbReference>
<dbReference type="InterPro" id="IPR029030">
    <property type="entry name" value="Caspase-like_dom_sf"/>
</dbReference>
<dbReference type="Pfam" id="PF20703">
    <property type="entry name" value="nSTAND1"/>
    <property type="match status" value="1"/>
</dbReference>
<protein>
    <submittedName>
        <fullName evidence="7">Uncharacterized protein</fullName>
    </submittedName>
</protein>
<dbReference type="InterPro" id="IPR011600">
    <property type="entry name" value="Pept_C14_caspase"/>
</dbReference>
<evidence type="ECO:0000259" key="6">
    <source>
        <dbReference type="Pfam" id="PF20703"/>
    </source>
</evidence>
<feature type="domain" description="Novel STAND NTPase 1" evidence="6">
    <location>
        <begin position="264"/>
        <end position="666"/>
    </location>
</feature>
<dbReference type="InterPro" id="IPR019775">
    <property type="entry name" value="WD40_repeat_CS"/>
</dbReference>
<feature type="domain" description="Peptidase C14 caspase" evidence="5">
    <location>
        <begin position="3"/>
        <end position="204"/>
    </location>
</feature>
<evidence type="ECO:0000256" key="3">
    <source>
        <dbReference type="PROSITE-ProRule" id="PRU00221"/>
    </source>
</evidence>
<evidence type="ECO:0000313" key="8">
    <source>
        <dbReference type="Proteomes" id="UP000186657"/>
    </source>
</evidence>